<name>A0ACC3YP40_COLTU</name>
<evidence type="ECO:0000313" key="1">
    <source>
        <dbReference type="EMBL" id="KAL0933664.1"/>
    </source>
</evidence>
<sequence length="118" mass="13206">MFISISALITALLVSVEAKLHDYGACVRNRIITPIGGTPWSVSYNWDKTYQVMPEATRCACDYYRQRNTGTMQWDTCPDCVMEGDLCHSAEWHIGGDELNHYCTKFCGAPQSEGSNSD</sequence>
<evidence type="ECO:0000313" key="2">
    <source>
        <dbReference type="Proteomes" id="UP000805649"/>
    </source>
</evidence>
<protein>
    <submittedName>
        <fullName evidence="1">Uncharacterized protein</fullName>
    </submittedName>
</protein>
<proteinExistence type="predicted"/>
<accession>A0ACC3YP40</accession>
<gene>
    <name evidence="1" type="ORF">CTRU02_210463</name>
</gene>
<dbReference type="Proteomes" id="UP000805649">
    <property type="component" value="Unassembled WGS sequence"/>
</dbReference>
<dbReference type="EMBL" id="VUJX02000007">
    <property type="protein sequence ID" value="KAL0933664.1"/>
    <property type="molecule type" value="Genomic_DNA"/>
</dbReference>
<keyword evidence="2" id="KW-1185">Reference proteome</keyword>
<organism evidence="1 2">
    <name type="scientific">Colletotrichum truncatum</name>
    <name type="common">Anthracnose fungus</name>
    <name type="synonym">Colletotrichum capsici</name>
    <dbReference type="NCBI Taxonomy" id="5467"/>
    <lineage>
        <taxon>Eukaryota</taxon>
        <taxon>Fungi</taxon>
        <taxon>Dikarya</taxon>
        <taxon>Ascomycota</taxon>
        <taxon>Pezizomycotina</taxon>
        <taxon>Sordariomycetes</taxon>
        <taxon>Hypocreomycetidae</taxon>
        <taxon>Glomerellales</taxon>
        <taxon>Glomerellaceae</taxon>
        <taxon>Colletotrichum</taxon>
        <taxon>Colletotrichum truncatum species complex</taxon>
    </lineage>
</organism>
<reference evidence="1 2" key="1">
    <citation type="journal article" date="2020" name="Phytopathology">
        <title>Genome Sequence Resources of Colletotrichum truncatum, C. plurivorum, C. musicola, and C. sojae: Four Species Pathogenic to Soybean (Glycine max).</title>
        <authorList>
            <person name="Rogerio F."/>
            <person name="Boufleur T.R."/>
            <person name="Ciampi-Guillardi M."/>
            <person name="Sukno S.A."/>
            <person name="Thon M.R."/>
            <person name="Massola Junior N.S."/>
            <person name="Baroncelli R."/>
        </authorList>
    </citation>
    <scope>NUCLEOTIDE SEQUENCE [LARGE SCALE GENOMIC DNA]</scope>
    <source>
        <strain evidence="1 2">CMES1059</strain>
    </source>
</reference>
<comment type="caution">
    <text evidence="1">The sequence shown here is derived from an EMBL/GenBank/DDBJ whole genome shotgun (WGS) entry which is preliminary data.</text>
</comment>